<name>A0ABM5QM92_9CORY</name>
<keyword evidence="3" id="KW-1185">Reference proteome</keyword>
<reference evidence="2 3" key="1">
    <citation type="submission" date="2014-07" db="EMBL/GenBank/DDBJ databases">
        <title>Complete genome sequence of Corynebacterium atypicum DSM 44849: identifiction of the mycolic acid biosynthesis genes.</title>
        <authorList>
            <person name="Tippelt A."/>
            <person name="Mollmann S."/>
            <person name="Albersmeier A."/>
            <person name="Jaenicke S."/>
            <person name="Ruckert C."/>
            <person name="Tauch A."/>
        </authorList>
    </citation>
    <scope>NUCLEOTIDE SEQUENCE [LARGE SCALE GENOMIC DNA]</scope>
    <source>
        <strain evidence="2 3">R2070</strain>
    </source>
</reference>
<dbReference type="Proteomes" id="UP000028504">
    <property type="component" value="Chromosome"/>
</dbReference>
<organism evidence="2 3">
    <name type="scientific">Corynebacterium atypicum</name>
    <dbReference type="NCBI Taxonomy" id="191610"/>
    <lineage>
        <taxon>Bacteria</taxon>
        <taxon>Bacillati</taxon>
        <taxon>Actinomycetota</taxon>
        <taxon>Actinomycetes</taxon>
        <taxon>Mycobacteriales</taxon>
        <taxon>Corynebacteriaceae</taxon>
        <taxon>Corynebacterium</taxon>
    </lineage>
</organism>
<dbReference type="RefSeq" id="WP_051866748.1">
    <property type="nucleotide sequence ID" value="NZ_CP008944.1"/>
</dbReference>
<dbReference type="InterPro" id="IPR018821">
    <property type="entry name" value="DUF294_put_nucleoTrafse_sb-bd"/>
</dbReference>
<evidence type="ECO:0000313" key="2">
    <source>
        <dbReference type="EMBL" id="AIG63855.1"/>
    </source>
</evidence>
<sequence>MLHPSLRELEDLARHCTSLAQATGILVETQELLRNAVEHSTDEAELIAWYSRVICGVFDSPACAARPSSRRIIPAGALARLELLPGSPLGWSQWLDDESVAADPSFSQRFEAMIQAGHLSPVEAQRIPGADLCAHLDAVLSGDDAQKAADLVDQLAFLAAYRPGIAQNLPAHASGLLFRLVLEARPPVVRTHQGLPDTAQRVHVEDDLVEPVAAIARWAASLAGCPVRGTLARLSSAAQRGVLHVDEAEELERIWRTGVRIRLQRWVERVADHPATLAHLPATQRSAYGAAARSLAACIDALRSRTSAISSDG</sequence>
<evidence type="ECO:0000259" key="1">
    <source>
        <dbReference type="Pfam" id="PF10335"/>
    </source>
</evidence>
<gene>
    <name evidence="2" type="ORF">CATYP_03280</name>
</gene>
<dbReference type="EMBL" id="CP008944">
    <property type="protein sequence ID" value="AIG63855.1"/>
    <property type="molecule type" value="Genomic_DNA"/>
</dbReference>
<accession>A0ABM5QM92</accession>
<evidence type="ECO:0000313" key="3">
    <source>
        <dbReference type="Proteomes" id="UP000028504"/>
    </source>
</evidence>
<protein>
    <recommendedName>
        <fullName evidence="1">DUF294 domain-containing protein</fullName>
    </recommendedName>
</protein>
<dbReference type="Pfam" id="PF10335">
    <property type="entry name" value="DUF294_C"/>
    <property type="match status" value="1"/>
</dbReference>
<proteinExistence type="predicted"/>
<feature type="domain" description="DUF294" evidence="1">
    <location>
        <begin position="199"/>
        <end position="273"/>
    </location>
</feature>